<feature type="compositionally biased region" description="Acidic residues" evidence="7">
    <location>
        <begin position="421"/>
        <end position="435"/>
    </location>
</feature>
<evidence type="ECO:0000256" key="4">
    <source>
        <dbReference type="ARBA" id="ARBA00022989"/>
    </source>
</evidence>
<keyword evidence="10" id="KW-1185">Reference proteome</keyword>
<feature type="transmembrane region" description="Helical" evidence="8">
    <location>
        <begin position="78"/>
        <end position="99"/>
    </location>
</feature>
<gene>
    <name evidence="9" type="ORF">M407DRAFT_81841</name>
</gene>
<organism evidence="9 10">
    <name type="scientific">Tulasnella calospora MUT 4182</name>
    <dbReference type="NCBI Taxonomy" id="1051891"/>
    <lineage>
        <taxon>Eukaryota</taxon>
        <taxon>Fungi</taxon>
        <taxon>Dikarya</taxon>
        <taxon>Basidiomycota</taxon>
        <taxon>Agaricomycotina</taxon>
        <taxon>Agaricomycetes</taxon>
        <taxon>Cantharellales</taxon>
        <taxon>Tulasnellaceae</taxon>
        <taxon>Tulasnella</taxon>
    </lineage>
</organism>
<dbReference type="OrthoDB" id="1368at2759"/>
<evidence type="ECO:0000256" key="8">
    <source>
        <dbReference type="SAM" id="Phobius"/>
    </source>
</evidence>
<evidence type="ECO:0000256" key="5">
    <source>
        <dbReference type="ARBA" id="ARBA00023065"/>
    </source>
</evidence>
<reference evidence="9 10" key="1">
    <citation type="submission" date="2014-04" db="EMBL/GenBank/DDBJ databases">
        <authorList>
            <consortium name="DOE Joint Genome Institute"/>
            <person name="Kuo A."/>
            <person name="Girlanda M."/>
            <person name="Perotto S."/>
            <person name="Kohler A."/>
            <person name="Nagy L.G."/>
            <person name="Floudas D."/>
            <person name="Copeland A."/>
            <person name="Barry K.W."/>
            <person name="Cichocki N."/>
            <person name="Veneault-Fourrey C."/>
            <person name="LaButti K."/>
            <person name="Lindquist E.A."/>
            <person name="Lipzen A."/>
            <person name="Lundell T."/>
            <person name="Morin E."/>
            <person name="Murat C."/>
            <person name="Sun H."/>
            <person name="Tunlid A."/>
            <person name="Henrissat B."/>
            <person name="Grigoriev I.V."/>
            <person name="Hibbett D.S."/>
            <person name="Martin F."/>
            <person name="Nordberg H.P."/>
            <person name="Cantor M.N."/>
            <person name="Hua S.X."/>
        </authorList>
    </citation>
    <scope>NUCLEOTIDE SEQUENCE [LARGE SCALE GENOMIC DNA]</scope>
    <source>
        <strain evidence="9 10">MUT 4182</strain>
    </source>
</reference>
<evidence type="ECO:0000313" key="10">
    <source>
        <dbReference type="Proteomes" id="UP000054248"/>
    </source>
</evidence>
<keyword evidence="5" id="KW-0406">Ion transport</keyword>
<dbReference type="Proteomes" id="UP000054248">
    <property type="component" value="Unassembled WGS sequence"/>
</dbReference>
<dbReference type="InterPro" id="IPR044669">
    <property type="entry name" value="YneE/VCCN1/2-like"/>
</dbReference>
<evidence type="ECO:0000256" key="7">
    <source>
        <dbReference type="SAM" id="MobiDB-lite"/>
    </source>
</evidence>
<keyword evidence="6 8" id="KW-0472">Membrane</keyword>
<evidence type="ECO:0000256" key="2">
    <source>
        <dbReference type="ARBA" id="ARBA00022448"/>
    </source>
</evidence>
<dbReference type="PANTHER" id="PTHR33281">
    <property type="entry name" value="UPF0187 PROTEIN YNEE"/>
    <property type="match status" value="1"/>
</dbReference>
<evidence type="ECO:0000256" key="3">
    <source>
        <dbReference type="ARBA" id="ARBA00022692"/>
    </source>
</evidence>
<dbReference type="GO" id="GO:0016020">
    <property type="term" value="C:membrane"/>
    <property type="evidence" value="ECO:0007669"/>
    <property type="project" value="UniProtKB-SubCell"/>
</dbReference>
<dbReference type="HOGENOM" id="CLU_029790_6_0_1"/>
<dbReference type="STRING" id="1051891.A0A0C3Q7W1"/>
<evidence type="ECO:0000256" key="1">
    <source>
        <dbReference type="ARBA" id="ARBA00004141"/>
    </source>
</evidence>
<keyword evidence="2" id="KW-0813">Transport</keyword>
<feature type="region of interest" description="Disordered" evidence="7">
    <location>
        <begin position="416"/>
        <end position="435"/>
    </location>
</feature>
<feature type="transmembrane region" description="Helical" evidence="8">
    <location>
        <begin position="44"/>
        <end position="66"/>
    </location>
</feature>
<keyword evidence="4 8" id="KW-1133">Transmembrane helix</keyword>
<dbReference type="GO" id="GO:0005254">
    <property type="term" value="F:chloride channel activity"/>
    <property type="evidence" value="ECO:0007669"/>
    <property type="project" value="InterPro"/>
</dbReference>
<comment type="subcellular location">
    <subcellularLocation>
        <location evidence="1">Membrane</location>
        <topology evidence="1">Multi-pass membrane protein</topology>
    </subcellularLocation>
</comment>
<evidence type="ECO:0000313" key="9">
    <source>
        <dbReference type="EMBL" id="KIO20221.1"/>
    </source>
</evidence>
<dbReference type="PANTHER" id="PTHR33281:SF21">
    <property type="entry name" value="MEMBRANE PROTEIN"/>
    <property type="match status" value="1"/>
</dbReference>
<proteinExistence type="predicted"/>
<dbReference type="AlphaFoldDB" id="A0A0C3Q7W1"/>
<keyword evidence="3 8" id="KW-0812">Transmembrane</keyword>
<dbReference type="Pfam" id="PF25539">
    <property type="entry name" value="Bestrophin_2"/>
    <property type="match status" value="2"/>
</dbReference>
<accession>A0A0C3Q7W1</accession>
<sequence>MTLKAVKSLGRALKRGIPVERRKLRKYSWLPDVLRIEGSIIRRIVGPVLTVTLFAGSVVVCSEVYGYHLNLSNNVVPLLSVVVGLILVFRNGYVAAGICHDRYYEARKDFAALTSTVRNLSRLIWVQVVMQTEDGDKPAPTTFATFLRAGSPLLKAAPGTKPNTELTTAQLTAMKIRAIKLLLSFVYSVMHHLRNEPGTEYEDYEGVLPEAMDRGHLGYAPNTKFRRHPSFKGSMGSQTATNGPNSQTPLLEGDHATVEGSHATVEFHPRSTPASLPLPLIIAHDLQRIIYSFKRKGLLDPLGPAGFNAMNQFICGMVEQLTAMERVATTPIPISYGIHLKQCVTLYLFSLPFTLVHDMHWTTIPLVTLVAFTLMGIEGIANEIEMPFGRDGKSSADLPLERYCEALRSEMEYMIERLPEGPEDEDPYEEEEQDD</sequence>
<reference evidence="10" key="2">
    <citation type="submission" date="2015-01" db="EMBL/GenBank/DDBJ databases">
        <title>Evolutionary Origins and Diversification of the Mycorrhizal Mutualists.</title>
        <authorList>
            <consortium name="DOE Joint Genome Institute"/>
            <consortium name="Mycorrhizal Genomics Consortium"/>
            <person name="Kohler A."/>
            <person name="Kuo A."/>
            <person name="Nagy L.G."/>
            <person name="Floudas D."/>
            <person name="Copeland A."/>
            <person name="Barry K.W."/>
            <person name="Cichocki N."/>
            <person name="Veneault-Fourrey C."/>
            <person name="LaButti K."/>
            <person name="Lindquist E.A."/>
            <person name="Lipzen A."/>
            <person name="Lundell T."/>
            <person name="Morin E."/>
            <person name="Murat C."/>
            <person name="Riley R."/>
            <person name="Ohm R."/>
            <person name="Sun H."/>
            <person name="Tunlid A."/>
            <person name="Henrissat B."/>
            <person name="Grigoriev I.V."/>
            <person name="Hibbett D.S."/>
            <person name="Martin F."/>
        </authorList>
    </citation>
    <scope>NUCLEOTIDE SEQUENCE [LARGE SCALE GENOMIC DNA]</scope>
    <source>
        <strain evidence="10">MUT 4182</strain>
    </source>
</reference>
<dbReference type="EMBL" id="KN823182">
    <property type="protein sequence ID" value="KIO20221.1"/>
    <property type="molecule type" value="Genomic_DNA"/>
</dbReference>
<name>A0A0C3Q7W1_9AGAM</name>
<evidence type="ECO:0000256" key="6">
    <source>
        <dbReference type="ARBA" id="ARBA00023136"/>
    </source>
</evidence>
<protein>
    <submittedName>
        <fullName evidence="9">Uncharacterized protein</fullName>
    </submittedName>
</protein>